<feature type="transmembrane region" description="Helical" evidence="13">
    <location>
        <begin position="144"/>
        <end position="164"/>
    </location>
</feature>
<reference evidence="14 15" key="1">
    <citation type="journal article" date="2013" name="MBio">
        <title>Genome sequencing of the plant pathogen Taphrina deformans, the causal agent of peach leaf curl.</title>
        <authorList>
            <person name="Cisse O.H."/>
            <person name="Almeida J.M.G.C.F."/>
            <person name="Fonseca A."/>
            <person name="Kumar A.A."/>
            <person name="Salojaervi J."/>
            <person name="Overmyer K."/>
            <person name="Hauser P.M."/>
            <person name="Pagni M."/>
        </authorList>
    </citation>
    <scope>NUCLEOTIDE SEQUENCE [LARGE SCALE GENOMIC DNA]</scope>
    <source>
        <strain evidence="15">PYCC 5710 / ATCC 11124 / CBS 356.35 / IMI 108563 / JCM 9778 / NBRC 8474</strain>
    </source>
</reference>
<feature type="transmembrane region" description="Helical" evidence="13">
    <location>
        <begin position="402"/>
        <end position="425"/>
    </location>
</feature>
<dbReference type="InterPro" id="IPR014371">
    <property type="entry name" value="Oat_ACAT_DAG_ARE"/>
</dbReference>
<feature type="region of interest" description="Disordered" evidence="12">
    <location>
        <begin position="51"/>
        <end position="71"/>
    </location>
</feature>
<evidence type="ECO:0000256" key="1">
    <source>
        <dbReference type="ARBA" id="ARBA00004477"/>
    </source>
</evidence>
<keyword evidence="15" id="KW-1185">Reference proteome</keyword>
<evidence type="ECO:0000313" key="15">
    <source>
        <dbReference type="Proteomes" id="UP000013776"/>
    </source>
</evidence>
<protein>
    <recommendedName>
        <fullName evidence="10">O-acyltransferase</fullName>
    </recommendedName>
</protein>
<evidence type="ECO:0000256" key="8">
    <source>
        <dbReference type="ARBA" id="ARBA00023315"/>
    </source>
</evidence>
<evidence type="ECO:0000256" key="4">
    <source>
        <dbReference type="ARBA" id="ARBA00022692"/>
    </source>
</evidence>
<dbReference type="VEuPathDB" id="FungiDB:TAPDE_001130"/>
<feature type="transmembrane region" description="Helical" evidence="13">
    <location>
        <begin position="357"/>
        <end position="382"/>
    </location>
</feature>
<evidence type="ECO:0000256" key="3">
    <source>
        <dbReference type="ARBA" id="ARBA00022679"/>
    </source>
</evidence>
<evidence type="ECO:0000256" key="6">
    <source>
        <dbReference type="ARBA" id="ARBA00022989"/>
    </source>
</evidence>
<dbReference type="GO" id="GO:0008204">
    <property type="term" value="P:ergosterol metabolic process"/>
    <property type="evidence" value="ECO:0007669"/>
    <property type="project" value="TreeGrafter"/>
</dbReference>
<gene>
    <name evidence="14" type="ORF">TAPDE_001130</name>
</gene>
<dbReference type="Proteomes" id="UP000013776">
    <property type="component" value="Unassembled WGS sequence"/>
</dbReference>
<evidence type="ECO:0000256" key="13">
    <source>
        <dbReference type="SAM" id="Phobius"/>
    </source>
</evidence>
<evidence type="ECO:0000256" key="7">
    <source>
        <dbReference type="ARBA" id="ARBA00023136"/>
    </source>
</evidence>
<dbReference type="STRING" id="1097556.S0BE49"/>
<evidence type="ECO:0000256" key="10">
    <source>
        <dbReference type="PIRNR" id="PIRNR000439"/>
    </source>
</evidence>
<dbReference type="GO" id="GO:0034737">
    <property type="term" value="F:ergosterol O-acyltransferase activity"/>
    <property type="evidence" value="ECO:0007669"/>
    <property type="project" value="TreeGrafter"/>
</dbReference>
<evidence type="ECO:0000256" key="11">
    <source>
        <dbReference type="PIRSR" id="PIRSR000439-1"/>
    </source>
</evidence>
<comment type="function">
    <text evidence="9">Sterol O-acyltransferase that catalyzes the formation of stery esters.</text>
</comment>
<feature type="active site" evidence="11">
    <location>
        <position position="491"/>
    </location>
</feature>
<sequence>MATSRPFLSRKPTKDPADLSEETADYKKIAADHEAAKAVLAKDKDGSVSLTENEKAKVKQLNKEDKERAKGEKVHKQFRDVKFAPNNTAFDRHNPERSGSFHGFFALFWLGLAFLAIKTLLQHYRRTGNLFRGELMTMYKLDAVNLFWTDFAMVTSSFFVVFLQKLVFAGLSWNKFGWLIENLWQTMYLVFVVHRSYTGNWQWIQSVVVILHCFVMLMKQHSYAAYMGYLSEVYKTKQKLEKKLVELRRKSKAAPQVKVQPPSPVDEKSDADSCDSNTTLAEQDNGKDTSLLQDEEKFLADRITDLSEELTHDGVTYPENLTFYNYLDYLLVPSLVYDIVYPRTKQIRWWYVCEKTLATLGTFFLMTMIVEHYILPIIPANLSTMTTNEKLAELPWLMLDMVFPFITMYLLTFYIIFECVCQWFAEVTRFADRNFYNDWWNSLSWENFARDWNVPVHRFLLRHVYHSSMSVLQVKKGQATLITFFLSSVVHEVVMACMTKKIRFYLLSSQMLQLPLVVLMRTKLFKRNPAAANVFFWFGLFCGPSFLCLAYVLF</sequence>
<feature type="compositionally biased region" description="Polar residues" evidence="12">
    <location>
        <begin position="274"/>
        <end position="286"/>
    </location>
</feature>
<dbReference type="EMBL" id="CAHR02000035">
    <property type="protein sequence ID" value="CCG81316.1"/>
    <property type="molecule type" value="Genomic_DNA"/>
</dbReference>
<dbReference type="AlphaFoldDB" id="S0BE49"/>
<feature type="transmembrane region" description="Helical" evidence="13">
    <location>
        <begin position="101"/>
        <end position="124"/>
    </location>
</feature>
<evidence type="ECO:0000256" key="2">
    <source>
        <dbReference type="ARBA" id="ARBA00009010"/>
    </source>
</evidence>
<evidence type="ECO:0000256" key="12">
    <source>
        <dbReference type="SAM" id="MobiDB-lite"/>
    </source>
</evidence>
<feature type="region of interest" description="Disordered" evidence="12">
    <location>
        <begin position="252"/>
        <end position="286"/>
    </location>
</feature>
<dbReference type="OrthoDB" id="10039049at2759"/>
<dbReference type="PANTHER" id="PTHR10408">
    <property type="entry name" value="STEROL O-ACYLTRANSFERASE"/>
    <property type="match status" value="1"/>
</dbReference>
<keyword evidence="3 10" id="KW-0808">Transferase</keyword>
<dbReference type="PANTHER" id="PTHR10408:SF23">
    <property type="entry name" value="STEROL O-ACYLTRANSFERASE 1-RELATED"/>
    <property type="match status" value="1"/>
</dbReference>
<dbReference type="eggNOG" id="KOG0380">
    <property type="taxonomic scope" value="Eukaryota"/>
</dbReference>
<feature type="transmembrane region" description="Helical" evidence="13">
    <location>
        <begin position="534"/>
        <end position="553"/>
    </location>
</feature>
<organism evidence="14 15">
    <name type="scientific">Taphrina deformans (strain PYCC 5710 / ATCC 11124 / CBS 356.35 / IMI 108563 / JCM 9778 / NBRC 8474)</name>
    <name type="common">Peach leaf curl fungus</name>
    <name type="synonym">Lalaria deformans</name>
    <dbReference type="NCBI Taxonomy" id="1097556"/>
    <lineage>
        <taxon>Eukaryota</taxon>
        <taxon>Fungi</taxon>
        <taxon>Dikarya</taxon>
        <taxon>Ascomycota</taxon>
        <taxon>Taphrinomycotina</taxon>
        <taxon>Taphrinomycetes</taxon>
        <taxon>Taphrinales</taxon>
        <taxon>Taphrinaceae</taxon>
        <taxon>Taphrina</taxon>
    </lineage>
</organism>
<dbReference type="PIRSF" id="PIRSF000439">
    <property type="entry name" value="Oat_ACAT_DAG_ARE"/>
    <property type="match status" value="1"/>
</dbReference>
<feature type="region of interest" description="Disordered" evidence="12">
    <location>
        <begin position="1"/>
        <end position="21"/>
    </location>
</feature>
<evidence type="ECO:0000313" key="14">
    <source>
        <dbReference type="EMBL" id="CCG81316.1"/>
    </source>
</evidence>
<keyword evidence="4 13" id="KW-0812">Transmembrane</keyword>
<evidence type="ECO:0000256" key="9">
    <source>
        <dbReference type="ARBA" id="ARBA00023568"/>
    </source>
</evidence>
<name>S0BE49_TAPDE</name>
<dbReference type="InterPro" id="IPR004299">
    <property type="entry name" value="MBOAT_fam"/>
</dbReference>
<keyword evidence="5 10" id="KW-0256">Endoplasmic reticulum</keyword>
<feature type="transmembrane region" description="Helical" evidence="13">
    <location>
        <begin position="200"/>
        <end position="218"/>
    </location>
</feature>
<keyword evidence="8 10" id="KW-0012">Acyltransferase</keyword>
<keyword evidence="6 13" id="KW-1133">Transmembrane helix</keyword>
<accession>S0BE49</accession>
<proteinExistence type="inferred from homology"/>
<comment type="similarity">
    <text evidence="2 10">Belongs to the membrane-bound acyltransferase family. Sterol o-acyltransferase subfamily.</text>
</comment>
<dbReference type="Pfam" id="PF03062">
    <property type="entry name" value="MBOAT"/>
    <property type="match status" value="1"/>
</dbReference>
<dbReference type="GO" id="GO:0005789">
    <property type="term" value="C:endoplasmic reticulum membrane"/>
    <property type="evidence" value="ECO:0007669"/>
    <property type="project" value="UniProtKB-SubCell"/>
</dbReference>
<comment type="subcellular location">
    <subcellularLocation>
        <location evidence="1 10">Endoplasmic reticulum membrane</location>
        <topology evidence="1 10">Multi-pass membrane protein</topology>
    </subcellularLocation>
</comment>
<comment type="caution">
    <text evidence="14">The sequence shown here is derived from an EMBL/GenBank/DDBJ whole genome shotgun (WGS) entry which is preliminary data.</text>
</comment>
<keyword evidence="7 10" id="KW-0472">Membrane</keyword>
<evidence type="ECO:0000256" key="5">
    <source>
        <dbReference type="ARBA" id="ARBA00022824"/>
    </source>
</evidence>